<keyword evidence="20" id="KW-1185">Reference proteome</keyword>
<dbReference type="PROSITE" id="PS50157">
    <property type="entry name" value="ZINC_FINGER_C2H2_2"/>
    <property type="match status" value="7"/>
</dbReference>
<dbReference type="PROSITE" id="PS00028">
    <property type="entry name" value="ZINC_FINGER_C2H2_1"/>
    <property type="match status" value="5"/>
</dbReference>
<comment type="caution">
    <text evidence="19">The sequence shown here is derived from an EMBL/GenBank/DDBJ whole genome shotgun (WGS) entry which is preliminary data.</text>
</comment>
<evidence type="ECO:0000256" key="12">
    <source>
        <dbReference type="ARBA" id="ARBA00023211"/>
    </source>
</evidence>
<evidence type="ECO:0000256" key="6">
    <source>
        <dbReference type="ARBA" id="ARBA00022490"/>
    </source>
</evidence>
<feature type="domain" description="C2H2-type" evidence="17">
    <location>
        <begin position="217"/>
        <end position="244"/>
    </location>
</feature>
<dbReference type="InterPro" id="IPR004666">
    <property type="entry name" value="Rp_bS6_RimK/Lys_biosynth_LsyX"/>
</dbReference>
<dbReference type="EC" id="6.3.2.41" evidence="5"/>
<dbReference type="GO" id="GO:0072590">
    <property type="term" value="F:N-acetyl-L-aspartate-L-glutamate ligase activity"/>
    <property type="evidence" value="ECO:0007669"/>
    <property type="project" value="TreeGrafter"/>
</dbReference>
<evidence type="ECO:0000256" key="15">
    <source>
        <dbReference type="PROSITE-ProRule" id="PRU00409"/>
    </source>
</evidence>
<feature type="compositionally biased region" description="Polar residues" evidence="16">
    <location>
        <begin position="957"/>
        <end position="968"/>
    </location>
</feature>
<dbReference type="InterPro" id="IPR036236">
    <property type="entry name" value="Znf_C2H2_sf"/>
</dbReference>
<keyword evidence="6" id="KW-0963">Cytoplasm</keyword>
<sequence>MRSSLRALCCSDKVYQRLAFSHRASYCSSVQAKSCPHVTRYQQSRKLEISVITQRRWKSQKKPNRWLPTASGADMGDTENVKAEELLVSSEEQQQYVILHCPTDSHQHSLTGESPLQHDSLKEKEIEAEGGTDGIIEQSEDDQNILPAQRTIRPTMEPVPLQTTDINQNMPCKTELLEPFKQDNKSDVPSCEADADPDPDYDPKISLDGNQQGSCMFICQHCQRRFNTKQSLERHMHALSSCNTQLFKCRYCRKCFSTQFLRRRHEKRHNTNRRTGGLIISPAPQVVRETQGMVSSQEEHQHALISQSVSNSLVTDLEGRGDSDEFGKTKCSFACKYCKKAFGTHTSLRRHERRIHERRLLPRGIRQKVVHLNGVQVQHSSGAPETSSNAQHRDEVRQEEEYMVDISSNISENLSFYIDGKIISTSAVSNCEVMELNSATAVIGLDAFIVNPAQITQALKIESNDGNMTSDLSGQSSGRRRTSTPPLLPQIKTELESESILTTPSPASEGTLIGTVFPQTLETIVLQKEKTIYLSPKLKQLLQNQDGSKSSFSQISEGQKLCPPLSLTLLPAASSRFKRRTTSPPNSTQQSNASMPKSTIVQETDSSAPKVPKIDSHCTSTVISLSKKEEMETVTPATDSTETIQEVLPLDCSASGTGGRSCNQQPLDLSSAVGKRDSEVLADCVLDLSMSRKGTESDPTGFLAFQTSVRKTKPNSSMLEKVLLSQYAVADVPTQGDENTRLPPVSESVPANPERFELPPPSPPALNATPSLPNVAALHTASPAQPLSATPESTEIFLPAAQTSTTNQDLHPICSTAQSSSPVALNTPVELSVGNPLAAFNVSLPNWLNSAPGSVTHALIPTTPTLSLQGPQFLTDAPVCELAQRTLVIDSVLSPEAHLISPVLVNQSNISSLSFSPNVVVIEYTVALESSNATPVPQTNAVHSLFDKTPPDHTEAQELQPSSELQTANIEPSVPELPEAGTVEAQDHGLDSSSPGESLDHSVGAVLSSPVPSVSEKAETTVEAAEHSSSTDNLKVETSDISIQHKPMTEEQSPLPPLCKRFMCNACNGLFQSMKGLTQHIGEHSDTWPYKCEFCVQLFESDTGLFEHRSSYHGIGKIYACRICSKEFAFLCNLEQHHRDLHPGQECSHTEVENGKLRPENHNSPVRAGTVSIESPTKDKYGKSYQTAPKPEADNNYENTTEELYTTIKIMASEGVKPKVTDVRLGINQHYPSFKPPPFPYHNRTPVSPTTTTATNFTTHNIPQTFSTTVRCTKCGRGFDNMPELHKHILACANASDKKRYTPKKNPIPLKQFAKVQSGVLLPARGVNLRQNVSQKLGHPKKLHCHESEAKTKLSTHSKRKSIQEYPQVQILRALKERCVEDDVEFRYLLMDEIVITITDGQLGLRVGQEVVTSYPQVAVVRVPTPWVQSDSDITVLRHLEKMGCRLVNRPNAILNCVNKFWTFQELAGHGVPLPDTYSYGGHDNFRKMIDEAEPLGYPVVVKNARGHRGKAVFLARDKHHLSDLCHLIRHEAPYLFQEYVKESHGRDVRVVLVGGRVIGSMLRCSTDGRMQSNCSLGGVGVMCPLSEQGKQLAVQVSNILGMDVCGIDLLQLNDGSFVVCEANANVGFIAFDQACGIDVAGIVADYALSLLPSRLSRKMSLLSVVSSASETSSEPEVCIPPEACPPVPPCTIPDAVSTMSTSSTSSESETELVEITHAQSVPDPAYNINSLLAKEIKLLTE</sequence>
<feature type="compositionally biased region" description="Polar residues" evidence="16">
    <location>
        <begin position="582"/>
        <end position="607"/>
    </location>
</feature>
<evidence type="ECO:0000256" key="14">
    <source>
        <dbReference type="PROSITE-ProRule" id="PRU00042"/>
    </source>
</evidence>
<dbReference type="SMART" id="SM00355">
    <property type="entry name" value="ZnF_C2H2"/>
    <property type="match status" value="7"/>
</dbReference>
<keyword evidence="12" id="KW-0464">Manganese</keyword>
<feature type="domain" description="C2H2-type" evidence="17">
    <location>
        <begin position="1062"/>
        <end position="1089"/>
    </location>
</feature>
<dbReference type="GO" id="GO:0005737">
    <property type="term" value="C:cytoplasm"/>
    <property type="evidence" value="ECO:0007669"/>
    <property type="project" value="UniProtKB-SubCell"/>
</dbReference>
<dbReference type="PROSITE" id="PS50975">
    <property type="entry name" value="ATP_GRASP"/>
    <property type="match status" value="1"/>
</dbReference>
<comment type="cofactor">
    <cofactor evidence="1">
        <name>Mn(2+)</name>
        <dbReference type="ChEBI" id="CHEBI:29035"/>
    </cofactor>
</comment>
<organism evidence="19 20">
    <name type="scientific">Hemibagrus wyckioides</name>
    <dbReference type="NCBI Taxonomy" id="337641"/>
    <lineage>
        <taxon>Eukaryota</taxon>
        <taxon>Metazoa</taxon>
        <taxon>Chordata</taxon>
        <taxon>Craniata</taxon>
        <taxon>Vertebrata</taxon>
        <taxon>Euteleostomi</taxon>
        <taxon>Actinopterygii</taxon>
        <taxon>Neopterygii</taxon>
        <taxon>Teleostei</taxon>
        <taxon>Ostariophysi</taxon>
        <taxon>Siluriformes</taxon>
        <taxon>Bagridae</taxon>
        <taxon>Hemibagrus</taxon>
    </lineage>
</organism>
<evidence type="ECO:0000256" key="16">
    <source>
        <dbReference type="SAM" id="MobiDB-lite"/>
    </source>
</evidence>
<dbReference type="InterPro" id="IPR013815">
    <property type="entry name" value="ATP_grasp_subdomain_1"/>
</dbReference>
<feature type="region of interest" description="Disordered" evidence="16">
    <location>
        <begin position="985"/>
        <end position="1035"/>
    </location>
</feature>
<evidence type="ECO:0000256" key="5">
    <source>
        <dbReference type="ARBA" id="ARBA00012938"/>
    </source>
</evidence>
<dbReference type="Gene3D" id="3.40.50.20">
    <property type="match status" value="1"/>
</dbReference>
<evidence type="ECO:0000256" key="10">
    <source>
        <dbReference type="ARBA" id="ARBA00022840"/>
    </source>
</evidence>
<feature type="region of interest" description="Disordered" evidence="16">
    <location>
        <begin position="378"/>
        <end position="398"/>
    </location>
</feature>
<feature type="domain" description="C2H2-type" evidence="17">
    <location>
        <begin position="333"/>
        <end position="356"/>
    </location>
</feature>
<evidence type="ECO:0000256" key="8">
    <source>
        <dbReference type="ARBA" id="ARBA00022723"/>
    </source>
</evidence>
<dbReference type="NCBIfam" id="TIGR00768">
    <property type="entry name" value="rimK_fam"/>
    <property type="match status" value="1"/>
</dbReference>
<evidence type="ECO:0000256" key="4">
    <source>
        <dbReference type="ARBA" id="ARBA00007854"/>
    </source>
</evidence>
<reference evidence="19 20" key="1">
    <citation type="submission" date="2021-06" db="EMBL/GenBank/DDBJ databases">
        <title>Chromosome-level genome assembly of the red-tail catfish (Hemibagrus wyckioides).</title>
        <authorList>
            <person name="Shao F."/>
        </authorList>
    </citation>
    <scope>NUCLEOTIDE SEQUENCE [LARGE SCALE GENOMIC DNA]</scope>
    <source>
        <strain evidence="19">EC202008001</strain>
        <tissue evidence="19">Blood</tissue>
    </source>
</reference>
<evidence type="ECO:0000313" key="20">
    <source>
        <dbReference type="Proteomes" id="UP000824219"/>
    </source>
</evidence>
<feature type="compositionally biased region" description="Polar residues" evidence="16">
    <location>
        <begin position="378"/>
        <end position="390"/>
    </location>
</feature>
<evidence type="ECO:0000256" key="2">
    <source>
        <dbReference type="ARBA" id="ARBA00001946"/>
    </source>
</evidence>
<dbReference type="Gene3D" id="3.30.470.20">
    <property type="entry name" value="ATP-grasp fold, B domain"/>
    <property type="match status" value="1"/>
</dbReference>
<feature type="compositionally biased region" description="Basic and acidic residues" evidence="16">
    <location>
        <begin position="1016"/>
        <end position="1026"/>
    </location>
</feature>
<dbReference type="FunFam" id="3.30.1490.20:FF:000011">
    <property type="entry name" value="beta-citrylglutamate synthase B isoform X1"/>
    <property type="match status" value="1"/>
</dbReference>
<dbReference type="InterPro" id="IPR013087">
    <property type="entry name" value="Znf_C2H2_type"/>
</dbReference>
<evidence type="ECO:0000256" key="11">
    <source>
        <dbReference type="ARBA" id="ARBA00022842"/>
    </source>
</evidence>
<evidence type="ECO:0000256" key="1">
    <source>
        <dbReference type="ARBA" id="ARBA00001936"/>
    </source>
</evidence>
<feature type="region of interest" description="Disordered" evidence="16">
    <location>
        <begin position="462"/>
        <end position="486"/>
    </location>
</feature>
<feature type="domain" description="C2H2-type" evidence="17">
    <location>
        <begin position="1119"/>
        <end position="1147"/>
    </location>
</feature>
<dbReference type="PANTHER" id="PTHR21621">
    <property type="entry name" value="RIBOSOMAL PROTEIN S6 MODIFICATION PROTEIN"/>
    <property type="match status" value="1"/>
</dbReference>
<dbReference type="PANTHER" id="PTHR21621:SF0">
    <property type="entry name" value="BETA-CITRYLGLUTAMATE SYNTHASE B-RELATED"/>
    <property type="match status" value="1"/>
</dbReference>
<feature type="domain" description="C2H2-type" evidence="17">
    <location>
        <begin position="1090"/>
        <end position="1113"/>
    </location>
</feature>
<keyword evidence="11" id="KW-0460">Magnesium</keyword>
<protein>
    <recommendedName>
        <fullName evidence="5">N-acetylaspartylglutamate synthase</fullName>
        <ecNumber evidence="5">6.3.2.41</ecNumber>
    </recommendedName>
</protein>
<dbReference type="GO" id="GO:0008270">
    <property type="term" value="F:zinc ion binding"/>
    <property type="evidence" value="ECO:0007669"/>
    <property type="project" value="UniProtKB-KW"/>
</dbReference>
<keyword evidence="14" id="KW-0862">Zinc</keyword>
<feature type="region of interest" description="Disordered" evidence="16">
    <location>
        <begin position="1338"/>
        <end position="1359"/>
    </location>
</feature>
<dbReference type="InterPro" id="IPR013651">
    <property type="entry name" value="ATP-grasp_RimK-type"/>
</dbReference>
<keyword evidence="10 15" id="KW-0067">ATP-binding</keyword>
<name>A0A9D3P1D2_9TELE</name>
<dbReference type="InterPro" id="IPR011761">
    <property type="entry name" value="ATP-grasp"/>
</dbReference>
<keyword evidence="14" id="KW-0863">Zinc-finger</keyword>
<evidence type="ECO:0000256" key="9">
    <source>
        <dbReference type="ARBA" id="ARBA00022741"/>
    </source>
</evidence>
<keyword evidence="8" id="KW-0479">Metal-binding</keyword>
<dbReference type="OrthoDB" id="6414306at2759"/>
<feature type="domain" description="C2H2-type" evidence="17">
    <location>
        <begin position="1270"/>
        <end position="1299"/>
    </location>
</feature>
<comment type="cofactor">
    <cofactor evidence="2">
        <name>Mg(2+)</name>
        <dbReference type="ChEBI" id="CHEBI:18420"/>
    </cofactor>
</comment>
<keyword evidence="9 15" id="KW-0547">Nucleotide-binding</keyword>
<comment type="catalytic activity">
    <reaction evidence="13">
        <text>N-acetyl-L-aspartate + L-glutamate + ATP = N-acetyl-L-aspartyl-L-glutamate + ADP + phosphate + H(+)</text>
        <dbReference type="Rhea" id="RHEA:40035"/>
        <dbReference type="ChEBI" id="CHEBI:15378"/>
        <dbReference type="ChEBI" id="CHEBI:16953"/>
        <dbReference type="ChEBI" id="CHEBI:29985"/>
        <dbReference type="ChEBI" id="CHEBI:30616"/>
        <dbReference type="ChEBI" id="CHEBI:43474"/>
        <dbReference type="ChEBI" id="CHEBI:76931"/>
        <dbReference type="ChEBI" id="CHEBI:456216"/>
        <dbReference type="EC" id="6.3.2.41"/>
    </reaction>
</comment>
<feature type="domain" description="C2H2-type" evidence="17">
    <location>
        <begin position="247"/>
        <end position="274"/>
    </location>
</feature>
<feature type="region of interest" description="Disordered" evidence="16">
    <location>
        <begin position="942"/>
        <end position="968"/>
    </location>
</feature>
<gene>
    <name evidence="19" type="ORF">KOW79_004366</name>
</gene>
<dbReference type="FunFam" id="3.40.50.20:FF:000014">
    <property type="entry name" value="beta-citrylglutamate synthase B isoform X1"/>
    <property type="match status" value="1"/>
</dbReference>
<evidence type="ECO:0000259" key="17">
    <source>
        <dbReference type="PROSITE" id="PS50157"/>
    </source>
</evidence>
<dbReference type="FunFam" id="3.30.470.20:FF:000022">
    <property type="entry name" value="beta-citrylglutamate synthase B isoform X1"/>
    <property type="match status" value="1"/>
</dbReference>
<evidence type="ECO:0000259" key="18">
    <source>
        <dbReference type="PROSITE" id="PS50975"/>
    </source>
</evidence>
<dbReference type="FunFam" id="3.30.160.60:FF:003271">
    <property type="entry name" value="PR domain-containing 2, with ZNF domain a"/>
    <property type="match status" value="1"/>
</dbReference>
<evidence type="ECO:0000256" key="3">
    <source>
        <dbReference type="ARBA" id="ARBA00004496"/>
    </source>
</evidence>
<feature type="domain" description="ATP-grasp" evidence="18">
    <location>
        <begin position="1464"/>
        <end position="1649"/>
    </location>
</feature>
<feature type="region of interest" description="Disordered" evidence="16">
    <location>
        <begin position="1155"/>
        <end position="1196"/>
    </location>
</feature>
<dbReference type="Gene3D" id="3.30.1490.20">
    <property type="entry name" value="ATP-grasp fold, A domain"/>
    <property type="match status" value="1"/>
</dbReference>
<dbReference type="SUPFAM" id="SSF56059">
    <property type="entry name" value="Glutathione synthetase ATP-binding domain-like"/>
    <property type="match status" value="1"/>
</dbReference>
<dbReference type="GO" id="GO:0005524">
    <property type="term" value="F:ATP binding"/>
    <property type="evidence" value="ECO:0007669"/>
    <property type="project" value="UniProtKB-UniRule"/>
</dbReference>
<feature type="compositionally biased region" description="Basic and acidic residues" evidence="16">
    <location>
        <begin position="945"/>
        <end position="956"/>
    </location>
</feature>
<keyword evidence="7" id="KW-0436">Ligase</keyword>
<dbReference type="EMBL" id="JAHKSW010000005">
    <property type="protein sequence ID" value="KAG7332532.1"/>
    <property type="molecule type" value="Genomic_DNA"/>
</dbReference>
<evidence type="ECO:0000313" key="19">
    <source>
        <dbReference type="EMBL" id="KAG7332532.1"/>
    </source>
</evidence>
<proteinExistence type="inferred from homology"/>
<dbReference type="SUPFAM" id="SSF57667">
    <property type="entry name" value="beta-beta-alpha zinc fingers"/>
    <property type="match status" value="2"/>
</dbReference>
<feature type="region of interest" description="Disordered" evidence="16">
    <location>
        <begin position="575"/>
        <end position="614"/>
    </location>
</feature>
<feature type="region of interest" description="Disordered" evidence="16">
    <location>
        <begin position="734"/>
        <end position="765"/>
    </location>
</feature>
<dbReference type="Pfam" id="PF00096">
    <property type="entry name" value="zf-C2H2"/>
    <property type="match status" value="2"/>
</dbReference>
<dbReference type="Pfam" id="PF08443">
    <property type="entry name" value="RimK"/>
    <property type="match status" value="1"/>
</dbReference>
<dbReference type="Gene3D" id="3.30.160.60">
    <property type="entry name" value="Classic Zinc Finger"/>
    <property type="match status" value="2"/>
</dbReference>
<comment type="similarity">
    <text evidence="4">Belongs to the RimK family.</text>
</comment>
<dbReference type="Proteomes" id="UP000824219">
    <property type="component" value="Linkage Group LG05"/>
</dbReference>
<comment type="subcellular location">
    <subcellularLocation>
        <location evidence="3">Cytoplasm</location>
    </subcellularLocation>
</comment>
<accession>A0A9D3P1D2</accession>
<evidence type="ECO:0000256" key="13">
    <source>
        <dbReference type="ARBA" id="ARBA00049321"/>
    </source>
</evidence>
<evidence type="ECO:0000256" key="7">
    <source>
        <dbReference type="ARBA" id="ARBA00022598"/>
    </source>
</evidence>